<dbReference type="EMBL" id="CM001881">
    <property type="protein sequence ID" value="EOY24601.1"/>
    <property type="molecule type" value="Genomic_DNA"/>
</dbReference>
<dbReference type="AlphaFoldDB" id="A0A061G4V2"/>
<name>A0A061G4V2_THECC</name>
<organism evidence="1 2">
    <name type="scientific">Theobroma cacao</name>
    <name type="common">Cacao</name>
    <name type="synonym">Cocoa</name>
    <dbReference type="NCBI Taxonomy" id="3641"/>
    <lineage>
        <taxon>Eukaryota</taxon>
        <taxon>Viridiplantae</taxon>
        <taxon>Streptophyta</taxon>
        <taxon>Embryophyta</taxon>
        <taxon>Tracheophyta</taxon>
        <taxon>Spermatophyta</taxon>
        <taxon>Magnoliopsida</taxon>
        <taxon>eudicotyledons</taxon>
        <taxon>Gunneridae</taxon>
        <taxon>Pentapetalae</taxon>
        <taxon>rosids</taxon>
        <taxon>malvids</taxon>
        <taxon>Malvales</taxon>
        <taxon>Malvaceae</taxon>
        <taxon>Byttnerioideae</taxon>
        <taxon>Theobroma</taxon>
    </lineage>
</organism>
<dbReference type="InParanoid" id="A0A061G4V2"/>
<proteinExistence type="predicted"/>
<evidence type="ECO:0000313" key="2">
    <source>
        <dbReference type="Proteomes" id="UP000026915"/>
    </source>
</evidence>
<protein>
    <submittedName>
        <fullName evidence="1">Uncharacterized protein</fullName>
    </submittedName>
</protein>
<reference evidence="1 2" key="1">
    <citation type="journal article" date="2013" name="Genome Biol.">
        <title>The genome sequence of the most widely cultivated cacao type and its use to identify candidate genes regulating pod color.</title>
        <authorList>
            <person name="Motamayor J.C."/>
            <person name="Mockaitis K."/>
            <person name="Schmutz J."/>
            <person name="Haiminen N."/>
            <person name="Iii D.L."/>
            <person name="Cornejo O."/>
            <person name="Findley S.D."/>
            <person name="Zheng P."/>
            <person name="Utro F."/>
            <person name="Royaert S."/>
            <person name="Saski C."/>
            <person name="Jenkins J."/>
            <person name="Podicheti R."/>
            <person name="Zhao M."/>
            <person name="Scheffler B.E."/>
            <person name="Stack J.C."/>
            <person name="Feltus F.A."/>
            <person name="Mustiga G.M."/>
            <person name="Amores F."/>
            <person name="Phillips W."/>
            <person name="Marelli J.P."/>
            <person name="May G.D."/>
            <person name="Shapiro H."/>
            <person name="Ma J."/>
            <person name="Bustamante C.D."/>
            <person name="Schnell R.J."/>
            <person name="Main D."/>
            <person name="Gilbert D."/>
            <person name="Parida L."/>
            <person name="Kuhn D.N."/>
        </authorList>
    </citation>
    <scope>NUCLEOTIDE SEQUENCE [LARGE SCALE GENOMIC DNA]</scope>
    <source>
        <strain evidence="2">cv. Matina 1-6</strain>
    </source>
</reference>
<evidence type="ECO:0000313" key="1">
    <source>
        <dbReference type="EMBL" id="EOY24601.1"/>
    </source>
</evidence>
<keyword evidence="2" id="KW-1185">Reference proteome</keyword>
<sequence length="72" mass="7912">MRNKFGQIFAVIRGSKRHMGSWVLPYTNGPSQSQPSPSRATALPIRTMAHDIPLALIPLSLPLFPILTATPF</sequence>
<gene>
    <name evidence="1" type="ORF">TCM_016162</name>
</gene>
<dbReference type="HOGENOM" id="CLU_2727311_0_0_1"/>
<dbReference type="Gramene" id="EOY24601">
    <property type="protein sequence ID" value="EOY24601"/>
    <property type="gene ID" value="TCM_016162"/>
</dbReference>
<accession>A0A061G4V2</accession>
<dbReference type="Proteomes" id="UP000026915">
    <property type="component" value="Chromosome 3"/>
</dbReference>